<organism evidence="2 3">
    <name type="scientific">Anopheles farauti</name>
    <dbReference type="NCBI Taxonomy" id="69004"/>
    <lineage>
        <taxon>Eukaryota</taxon>
        <taxon>Metazoa</taxon>
        <taxon>Ecdysozoa</taxon>
        <taxon>Arthropoda</taxon>
        <taxon>Hexapoda</taxon>
        <taxon>Insecta</taxon>
        <taxon>Pterygota</taxon>
        <taxon>Neoptera</taxon>
        <taxon>Endopterygota</taxon>
        <taxon>Diptera</taxon>
        <taxon>Nematocera</taxon>
        <taxon>Culicoidea</taxon>
        <taxon>Culicidae</taxon>
        <taxon>Anophelinae</taxon>
        <taxon>Anopheles</taxon>
    </lineage>
</organism>
<dbReference type="AlphaFoldDB" id="A0A182Q133"/>
<dbReference type="VEuPathDB" id="VectorBase:AFAF000973"/>
<keyword evidence="3" id="KW-1185">Reference proteome</keyword>
<evidence type="ECO:0000256" key="1">
    <source>
        <dbReference type="SAM" id="SignalP"/>
    </source>
</evidence>
<reference evidence="3" key="1">
    <citation type="submission" date="2014-01" db="EMBL/GenBank/DDBJ databases">
        <title>The Genome Sequence of Anopheles farauti FAR1 (V2).</title>
        <authorList>
            <consortium name="The Broad Institute Genomics Platform"/>
            <person name="Neafsey D.E."/>
            <person name="Besansky N."/>
            <person name="Howell P."/>
            <person name="Walton C."/>
            <person name="Young S.K."/>
            <person name="Zeng Q."/>
            <person name="Gargeya S."/>
            <person name="Fitzgerald M."/>
            <person name="Haas B."/>
            <person name="Abouelleil A."/>
            <person name="Allen A.W."/>
            <person name="Alvarado L."/>
            <person name="Arachchi H.M."/>
            <person name="Berlin A.M."/>
            <person name="Chapman S.B."/>
            <person name="Gainer-Dewar J."/>
            <person name="Goldberg J."/>
            <person name="Griggs A."/>
            <person name="Gujja S."/>
            <person name="Hansen M."/>
            <person name="Howarth C."/>
            <person name="Imamovic A."/>
            <person name="Ireland A."/>
            <person name="Larimer J."/>
            <person name="McCowan C."/>
            <person name="Murphy C."/>
            <person name="Pearson M."/>
            <person name="Poon T.W."/>
            <person name="Priest M."/>
            <person name="Roberts A."/>
            <person name="Saif S."/>
            <person name="Shea T."/>
            <person name="Sisk P."/>
            <person name="Sykes S."/>
            <person name="Wortman J."/>
            <person name="Nusbaum C."/>
            <person name="Birren B."/>
        </authorList>
    </citation>
    <scope>NUCLEOTIDE SEQUENCE [LARGE SCALE GENOMIC DNA]</scope>
    <source>
        <strain evidence="3">FAR1</strain>
    </source>
</reference>
<sequence length="138" mass="14848">MCRRTVWLLLLLLLLLLNRNRLSDDWCGPPLPFASDLCVAFASPPPPAASWVGLWITWPPNGSQHFVTLAAADLPASVAFRCPSIIPSVSPSPSPSEPPFVPPEGDFFDVPIGPRSGEALVAMNGAELYSFSSLPPLR</sequence>
<protein>
    <recommendedName>
        <fullName evidence="4">Secreted protein</fullName>
    </recommendedName>
</protein>
<dbReference type="EMBL" id="AXCN02000768">
    <property type="status" value="NOT_ANNOTATED_CDS"/>
    <property type="molecule type" value="Genomic_DNA"/>
</dbReference>
<reference evidence="2" key="2">
    <citation type="submission" date="2020-05" db="UniProtKB">
        <authorList>
            <consortium name="EnsemblMetazoa"/>
        </authorList>
    </citation>
    <scope>IDENTIFICATION</scope>
    <source>
        <strain evidence="2">FAR1</strain>
    </source>
</reference>
<dbReference type="EnsemblMetazoa" id="AFAF000973-RA">
    <property type="protein sequence ID" value="AFAF000973-PA"/>
    <property type="gene ID" value="AFAF000973"/>
</dbReference>
<accession>A0A182Q133</accession>
<feature type="signal peptide" evidence="1">
    <location>
        <begin position="1"/>
        <end position="23"/>
    </location>
</feature>
<evidence type="ECO:0000313" key="2">
    <source>
        <dbReference type="EnsemblMetazoa" id="AFAF000973-PA"/>
    </source>
</evidence>
<proteinExistence type="predicted"/>
<evidence type="ECO:0000313" key="3">
    <source>
        <dbReference type="Proteomes" id="UP000075886"/>
    </source>
</evidence>
<dbReference type="Proteomes" id="UP000075886">
    <property type="component" value="Unassembled WGS sequence"/>
</dbReference>
<name>A0A182Q133_9DIPT</name>
<evidence type="ECO:0008006" key="4">
    <source>
        <dbReference type="Google" id="ProtNLM"/>
    </source>
</evidence>
<feature type="chain" id="PRO_5008132080" description="Secreted protein" evidence="1">
    <location>
        <begin position="24"/>
        <end position="138"/>
    </location>
</feature>
<keyword evidence="1" id="KW-0732">Signal</keyword>